<dbReference type="GO" id="GO:0005771">
    <property type="term" value="C:multivesicular body"/>
    <property type="evidence" value="ECO:0007669"/>
    <property type="project" value="TreeGrafter"/>
</dbReference>
<keyword evidence="3" id="KW-0813">Transport</keyword>
<evidence type="ECO:0000313" key="10">
    <source>
        <dbReference type="EMBL" id="VDD34242.1"/>
    </source>
</evidence>
<comment type="similarity">
    <text evidence="2">Belongs to the SNF7 family.</text>
</comment>
<dbReference type="GO" id="GO:0000815">
    <property type="term" value="C:ESCRT III complex"/>
    <property type="evidence" value="ECO:0007669"/>
    <property type="project" value="TreeGrafter"/>
</dbReference>
<evidence type="ECO:0000256" key="7">
    <source>
        <dbReference type="SAM" id="Coils"/>
    </source>
</evidence>
<gene>
    <name evidence="10" type="ORF">BOLC9T59565H</name>
</gene>
<keyword evidence="9" id="KW-0812">Transmembrane</keyword>
<evidence type="ECO:0000256" key="6">
    <source>
        <dbReference type="ARBA" id="ARBA00023136"/>
    </source>
</evidence>
<evidence type="ECO:0000256" key="3">
    <source>
        <dbReference type="ARBA" id="ARBA00022448"/>
    </source>
</evidence>
<name>A0A3P6ENU1_BRAOL</name>
<keyword evidence="6 9" id="KW-0472">Membrane</keyword>
<dbReference type="PANTHER" id="PTHR22761">
    <property type="entry name" value="CHARGED MULTIVESICULAR BODY PROTEIN"/>
    <property type="match status" value="1"/>
</dbReference>
<dbReference type="Pfam" id="PF03357">
    <property type="entry name" value="Snf7"/>
    <property type="match status" value="1"/>
</dbReference>
<evidence type="ECO:0000256" key="8">
    <source>
        <dbReference type="SAM" id="MobiDB-lite"/>
    </source>
</evidence>
<keyword evidence="4" id="KW-0967">Endosome</keyword>
<feature type="transmembrane region" description="Helical" evidence="9">
    <location>
        <begin position="269"/>
        <end position="290"/>
    </location>
</feature>
<keyword evidence="7" id="KW-0175">Coiled coil</keyword>
<dbReference type="Gene3D" id="1.10.287.1060">
    <property type="entry name" value="ESAT-6-like"/>
    <property type="match status" value="1"/>
</dbReference>
<dbReference type="PANTHER" id="PTHR22761:SF5">
    <property type="entry name" value="CHARGED MULTIVESICULAR BODY PROTEIN 6"/>
    <property type="match status" value="1"/>
</dbReference>
<proteinExistence type="inferred from homology"/>
<evidence type="ECO:0000256" key="1">
    <source>
        <dbReference type="ARBA" id="ARBA00004608"/>
    </source>
</evidence>
<feature type="compositionally biased region" description="Low complexity" evidence="8">
    <location>
        <begin position="321"/>
        <end position="341"/>
    </location>
</feature>
<evidence type="ECO:0000256" key="9">
    <source>
        <dbReference type="SAM" id="Phobius"/>
    </source>
</evidence>
<dbReference type="InterPro" id="IPR005024">
    <property type="entry name" value="Snf7_fam"/>
</dbReference>
<feature type="region of interest" description="Disordered" evidence="8">
    <location>
        <begin position="318"/>
        <end position="341"/>
    </location>
</feature>
<protein>
    <submittedName>
        <fullName evidence="10">Uncharacterized protein</fullName>
    </submittedName>
</protein>
<keyword evidence="9" id="KW-1133">Transmembrane helix</keyword>
<organism evidence="10">
    <name type="scientific">Brassica oleracea</name>
    <name type="common">Wild cabbage</name>
    <dbReference type="NCBI Taxonomy" id="3712"/>
    <lineage>
        <taxon>Eukaryota</taxon>
        <taxon>Viridiplantae</taxon>
        <taxon>Streptophyta</taxon>
        <taxon>Embryophyta</taxon>
        <taxon>Tracheophyta</taxon>
        <taxon>Spermatophyta</taxon>
        <taxon>Magnoliopsida</taxon>
        <taxon>eudicotyledons</taxon>
        <taxon>Gunneridae</taxon>
        <taxon>Pentapetalae</taxon>
        <taxon>rosids</taxon>
        <taxon>malvids</taxon>
        <taxon>Brassicales</taxon>
        <taxon>Brassicaceae</taxon>
        <taxon>Brassiceae</taxon>
        <taxon>Brassica</taxon>
    </lineage>
</organism>
<reference evidence="10" key="1">
    <citation type="submission" date="2018-11" db="EMBL/GenBank/DDBJ databases">
        <authorList>
            <consortium name="Genoscope - CEA"/>
            <person name="William W."/>
        </authorList>
    </citation>
    <scope>NUCLEOTIDE SEQUENCE</scope>
</reference>
<feature type="coiled-coil region" evidence="7">
    <location>
        <begin position="21"/>
        <end position="52"/>
    </location>
</feature>
<evidence type="ECO:0000256" key="4">
    <source>
        <dbReference type="ARBA" id="ARBA00022753"/>
    </source>
</evidence>
<comment type="subcellular location">
    <subcellularLocation>
        <location evidence="1">Endosome membrane</location>
    </subcellularLocation>
</comment>
<dbReference type="AlphaFoldDB" id="A0A3P6ENU1"/>
<sequence length="341" mass="38953">MGNMFVKKPKITEVDRAILSLKTQRRKLGQYQQQLEKVIEAEKQAARDLIREKRKDRALLALKKKRTQEDLLKQVDQWVINVEQQLADIELTSKQKAVFESLKQGNSAIKAIQSEVNLDDVQKLMDDTAEAKAYQDVSHQNKHILYCGLLTYVFIKMSELSAILGEKLSEEDEEDILAEFDNLESQLNVEDMPEVPATELVREEDEILDLPDVPTKQPLAPNATAEISSTKRKEQSELENQEIQPNQVAPGFVGAIEEQYKKLRDHAEAYPYVWGSYTVVYGGLFLWTAYRWRKLRRTEDRVRGLQTKLRKLVQDEQAAAVTSSKSVDKSSSVSDKTSSVP</sequence>
<evidence type="ECO:0000256" key="5">
    <source>
        <dbReference type="ARBA" id="ARBA00022927"/>
    </source>
</evidence>
<dbReference type="EMBL" id="LR031875">
    <property type="protein sequence ID" value="VDD34242.1"/>
    <property type="molecule type" value="Genomic_DNA"/>
</dbReference>
<dbReference type="GO" id="GO:0015031">
    <property type="term" value="P:protein transport"/>
    <property type="evidence" value="ECO:0007669"/>
    <property type="project" value="UniProtKB-KW"/>
</dbReference>
<keyword evidence="5" id="KW-0653">Protein transport</keyword>
<evidence type="ECO:0000256" key="2">
    <source>
        <dbReference type="ARBA" id="ARBA00006190"/>
    </source>
</evidence>
<accession>A0A3P6ENU1</accession>
<feature type="region of interest" description="Disordered" evidence="8">
    <location>
        <begin position="212"/>
        <end position="242"/>
    </location>
</feature>
<dbReference type="GO" id="GO:0032511">
    <property type="term" value="P:late endosome to vacuole transport via multivesicular body sorting pathway"/>
    <property type="evidence" value="ECO:0007669"/>
    <property type="project" value="TreeGrafter"/>
</dbReference>
<dbReference type="GO" id="GO:0006900">
    <property type="term" value="P:vesicle budding from membrane"/>
    <property type="evidence" value="ECO:0007669"/>
    <property type="project" value="TreeGrafter"/>
</dbReference>